<name>A0A8X7NNZ3_CANPA</name>
<organism evidence="2 3">
    <name type="scientific">Candida parapsilosis</name>
    <name type="common">Yeast</name>
    <dbReference type="NCBI Taxonomy" id="5480"/>
    <lineage>
        <taxon>Eukaryota</taxon>
        <taxon>Fungi</taxon>
        <taxon>Dikarya</taxon>
        <taxon>Ascomycota</taxon>
        <taxon>Saccharomycotina</taxon>
        <taxon>Pichiomycetes</taxon>
        <taxon>Debaryomycetaceae</taxon>
        <taxon>Candida/Lodderomyces clade</taxon>
        <taxon>Candida</taxon>
    </lineage>
</organism>
<comment type="caution">
    <text evidence="2">The sequence shown here is derived from an EMBL/GenBank/DDBJ whole genome shotgun (WGS) entry which is preliminary data.</text>
</comment>
<feature type="compositionally biased region" description="Low complexity" evidence="1">
    <location>
        <begin position="592"/>
        <end position="607"/>
    </location>
</feature>
<dbReference type="AlphaFoldDB" id="A0A8X7NNZ3"/>
<feature type="compositionally biased region" description="Low complexity" evidence="1">
    <location>
        <begin position="34"/>
        <end position="47"/>
    </location>
</feature>
<reference evidence="2" key="1">
    <citation type="submission" date="2020-03" db="EMBL/GenBank/DDBJ databases">
        <title>FDA dAtabase for Regulatory Grade micrObial Sequences (FDA-ARGOS): Supporting development and validation of Infectious Disease Dx tests.</title>
        <authorList>
            <person name="Campos J."/>
            <person name="Goldberg B."/>
            <person name="Tallon L."/>
            <person name="Sadzewicz L."/>
            <person name="Vavikolanu K."/>
            <person name="Mehta A."/>
            <person name="Aluvathingal J."/>
            <person name="Nadendla S."/>
            <person name="Nandy P."/>
            <person name="Geyer C."/>
            <person name="Yan Y."/>
            <person name="Sichtig H."/>
        </authorList>
    </citation>
    <scope>NUCLEOTIDE SEQUENCE [LARGE SCALE GENOMIC DNA]</scope>
    <source>
        <strain evidence="2">FDAARGOS_652</strain>
    </source>
</reference>
<feature type="region of interest" description="Disordered" evidence="1">
    <location>
        <begin position="237"/>
        <end position="269"/>
    </location>
</feature>
<accession>A0A8X7NNZ3</accession>
<feature type="compositionally biased region" description="Low complexity" evidence="1">
    <location>
        <begin position="250"/>
        <end position="260"/>
    </location>
</feature>
<gene>
    <name evidence="2" type="ORF">FOB60_000242</name>
</gene>
<dbReference type="EMBL" id="JABWAB010000001">
    <property type="protein sequence ID" value="KAF6058660.1"/>
    <property type="molecule type" value="Genomic_DNA"/>
</dbReference>
<feature type="region of interest" description="Disordered" evidence="1">
    <location>
        <begin position="91"/>
        <end position="116"/>
    </location>
</feature>
<evidence type="ECO:0000313" key="3">
    <source>
        <dbReference type="Proteomes" id="UP000590412"/>
    </source>
</evidence>
<evidence type="ECO:0000256" key="1">
    <source>
        <dbReference type="SAM" id="MobiDB-lite"/>
    </source>
</evidence>
<feature type="compositionally biased region" description="Polar residues" evidence="1">
    <location>
        <begin position="576"/>
        <end position="591"/>
    </location>
</feature>
<feature type="compositionally biased region" description="Polar residues" evidence="1">
    <location>
        <begin position="24"/>
        <end position="33"/>
    </location>
</feature>
<feature type="region of interest" description="Disordered" evidence="1">
    <location>
        <begin position="466"/>
        <end position="507"/>
    </location>
</feature>
<feature type="region of interest" description="Disordered" evidence="1">
    <location>
        <begin position="576"/>
        <end position="629"/>
    </location>
</feature>
<feature type="region of interest" description="Disordered" evidence="1">
    <location>
        <begin position="1"/>
        <end position="67"/>
    </location>
</feature>
<proteinExistence type="predicted"/>
<feature type="compositionally biased region" description="Basic and acidic residues" evidence="1">
    <location>
        <begin position="1"/>
        <end position="23"/>
    </location>
</feature>
<protein>
    <submittedName>
        <fullName evidence="2">Uncharacterized protein</fullName>
    </submittedName>
</protein>
<dbReference type="Proteomes" id="UP000590412">
    <property type="component" value="Unassembled WGS sequence"/>
</dbReference>
<sequence length="629" mass="70751">MDHPPYTESNLHSDENKEVERNKQGLTETTNNDQSPPQSQQPQNQQNEKQEYTTEHHHHQQQQPHQTMSIHNGEFGRYQPQMQMNPLLHQQFSQPQPYPTSQYLQPRQQPFSQPGSFSIPISQTQPSLAPLQTPNYVVNSYQQLPIQSPYAATQTPHFIQLNQAGAPQSRSRHLSDSKFEDAHGNLLSYNYDRGSGSSASAMHETQQHNIGTTEANELGSKSGAPSFNTGASYTHIQSSMQSQLVPSRGSTTTTTTSSTTPFDNGPLNENQKSVVSQCTRCKKEFVQVITVPPKDGDSSNNNSSKQVTGQTKLFELCHHCRELQRQRSRRWQMKTKDRKGVCRRCGIEIPFNEQKYVLCANCRSNLRTRKAGRASQGKCIHCSGFLEDDQVSDDSLMMNESSSVDEYGKHSPKSSTFRVCQKCRGKDKLRRHNLEQMGYCNRCTRALDPQDQGRFKVCGECRMKKRQYGNKSQDQPASPPSLPQLQNMSTSHQSGSSLASQPGSSLQSYATQHYTPYPQYSNHTYSTSGNVNVNAQFPPPSQLPGPYMSSSFTPNSLYNNNAQIMSHQQIPYGVQSQHPIHSHPFQGSSTHSSQPQDVQSQSQTQDQNHNLPGQGQDYFGTTNYPDRRS</sequence>
<feature type="compositionally biased region" description="Polar residues" evidence="1">
    <location>
        <begin position="237"/>
        <end position="249"/>
    </location>
</feature>
<feature type="compositionally biased region" description="Low complexity" evidence="1">
    <location>
        <begin position="493"/>
        <end position="507"/>
    </location>
</feature>
<feature type="compositionally biased region" description="Polar residues" evidence="1">
    <location>
        <begin position="608"/>
        <end position="629"/>
    </location>
</feature>
<evidence type="ECO:0000313" key="2">
    <source>
        <dbReference type="EMBL" id="KAF6058660.1"/>
    </source>
</evidence>